<evidence type="ECO:0000256" key="1">
    <source>
        <dbReference type="SAM" id="Phobius"/>
    </source>
</evidence>
<proteinExistence type="predicted"/>
<evidence type="ECO:0000313" key="3">
    <source>
        <dbReference type="Proteomes" id="UP000009234"/>
    </source>
</evidence>
<keyword evidence="3" id="KW-1185">Reference proteome</keyword>
<protein>
    <submittedName>
        <fullName evidence="2">Uncharacterized protein</fullName>
    </submittedName>
</protein>
<dbReference type="AlphaFoldDB" id="F6DR92"/>
<dbReference type="RefSeq" id="WP_013842683.1">
    <property type="nucleotide sequence ID" value="NC_015589.1"/>
</dbReference>
<dbReference type="EMBL" id="CP002780">
    <property type="protein sequence ID" value="AEG60927.1"/>
    <property type="molecule type" value="Genomic_DNA"/>
</dbReference>
<dbReference type="KEGG" id="dru:Desru_2701"/>
<dbReference type="HOGENOM" id="CLU_3198998_0_0_9"/>
<accession>F6DR92</accession>
<dbReference type="Proteomes" id="UP000009234">
    <property type="component" value="Chromosome"/>
</dbReference>
<gene>
    <name evidence="2" type="ordered locus">Desru_2701</name>
</gene>
<evidence type="ECO:0000313" key="2">
    <source>
        <dbReference type="EMBL" id="AEG60927.1"/>
    </source>
</evidence>
<organism evidence="2 3">
    <name type="scientific">Desulforamulus ruminis (strain ATCC 23193 / DSM 2154 / NCIMB 8452 / DL)</name>
    <name type="common">Desulfotomaculum ruminis</name>
    <dbReference type="NCBI Taxonomy" id="696281"/>
    <lineage>
        <taxon>Bacteria</taxon>
        <taxon>Bacillati</taxon>
        <taxon>Bacillota</taxon>
        <taxon>Clostridia</taxon>
        <taxon>Eubacteriales</taxon>
        <taxon>Peptococcaceae</taxon>
        <taxon>Desulforamulus</taxon>
    </lineage>
</organism>
<reference evidence="3" key="1">
    <citation type="submission" date="2011-05" db="EMBL/GenBank/DDBJ databases">
        <title>Complete sequence of Desulfotomaculum ruminis DSM 2154.</title>
        <authorList>
            <person name="Lucas S."/>
            <person name="Copeland A."/>
            <person name="Lapidus A."/>
            <person name="Cheng J.-F."/>
            <person name="Goodwin L."/>
            <person name="Pitluck S."/>
            <person name="Lu M."/>
            <person name="Detter J.C."/>
            <person name="Han C."/>
            <person name="Tapia R."/>
            <person name="Land M."/>
            <person name="Hauser L."/>
            <person name="Kyrpides N."/>
            <person name="Ivanova N."/>
            <person name="Mikhailova N."/>
            <person name="Pagani I."/>
            <person name="Stams A.J.M."/>
            <person name="Plugge C.M."/>
            <person name="Muyzer G."/>
            <person name="Kuever J."/>
            <person name="Parshina S.N."/>
            <person name="Ivanova A.E."/>
            <person name="Nazina T.N."/>
            <person name="Brambilla E."/>
            <person name="Spring S."/>
            <person name="Klenk H.-P."/>
            <person name="Woyke T."/>
        </authorList>
    </citation>
    <scope>NUCLEOTIDE SEQUENCE [LARGE SCALE GENOMIC DNA]</scope>
    <source>
        <strain evidence="3">ATCC 23193 / DSM 2154 / NCIB 8452 / DL</strain>
    </source>
</reference>
<keyword evidence="1" id="KW-0812">Transmembrane</keyword>
<sequence>MIGRDYEHYLQSTATNNKPCFDFRFWLVVTGLGFVLPLAGFILRG</sequence>
<feature type="transmembrane region" description="Helical" evidence="1">
    <location>
        <begin position="23"/>
        <end position="43"/>
    </location>
</feature>
<reference evidence="2 3" key="2">
    <citation type="journal article" date="2012" name="Stand. Genomic Sci.">
        <title>Complete genome sequence of the sulfate-reducing firmicute Desulfotomaculum ruminis type strain (DL(T)).</title>
        <authorList>
            <person name="Spring S."/>
            <person name="Visser M."/>
            <person name="Lu M."/>
            <person name="Copeland A."/>
            <person name="Lapidus A."/>
            <person name="Lucas S."/>
            <person name="Cheng J.F."/>
            <person name="Han C."/>
            <person name="Tapia R."/>
            <person name="Goodwin L.A."/>
            <person name="Pitluck S."/>
            <person name="Ivanova N."/>
            <person name="Land M."/>
            <person name="Hauser L."/>
            <person name="Larimer F."/>
            <person name="Rohde M."/>
            <person name="Goker M."/>
            <person name="Detter J.C."/>
            <person name="Kyrpides N.C."/>
            <person name="Woyke T."/>
            <person name="Schaap P.J."/>
            <person name="Plugge C.M."/>
            <person name="Muyzer G."/>
            <person name="Kuever J."/>
            <person name="Pereira I.A."/>
            <person name="Parshina S.N."/>
            <person name="Bernier-Latmani R."/>
            <person name="Stams A.J."/>
            <person name="Klenk H.P."/>
        </authorList>
    </citation>
    <scope>NUCLEOTIDE SEQUENCE [LARGE SCALE GENOMIC DNA]</scope>
    <source>
        <strain evidence="3">ATCC 23193 / DSM 2154 / NCIB 8452 / DL</strain>
    </source>
</reference>
<keyword evidence="1" id="KW-0472">Membrane</keyword>
<keyword evidence="1" id="KW-1133">Transmembrane helix</keyword>
<name>F6DR92_DESRL</name>